<reference evidence="9" key="1">
    <citation type="submission" date="2006-01" db="EMBL/GenBank/DDBJ databases">
        <title>Genome of the cyst-dividing bacterium Ramlibacter tataouinensis.</title>
        <authorList>
            <person name="Barakat M."/>
            <person name="Ortet P."/>
            <person name="De Luca G."/>
            <person name="Jourlin-Castelli C."/>
            <person name="Ansaldi M."/>
            <person name="Py B."/>
            <person name="Fichant G."/>
            <person name="Coutinho P."/>
            <person name="Voulhoux R."/>
            <person name="Bastien O."/>
            <person name="Roy S."/>
            <person name="Marechal E."/>
            <person name="Henrissat B."/>
            <person name="Quentin Y."/>
            <person name="Noirot P."/>
            <person name="Filloux A."/>
            <person name="Mejean V."/>
            <person name="DuBow M."/>
            <person name="Barras F."/>
            <person name="Heulin T."/>
        </authorList>
    </citation>
    <scope>NUCLEOTIDE SEQUENCE [LARGE SCALE GENOMIC DNA]</scope>
    <source>
        <strain evidence="9">ATCC BAA-407 / DSM 14655 / LMG 21543 / TTB310</strain>
    </source>
</reference>
<dbReference type="SUPFAM" id="SSF52518">
    <property type="entry name" value="Thiamin diphosphate-binding fold (THDP-binding)"/>
    <property type="match status" value="1"/>
</dbReference>
<proteinExistence type="inferred from homology"/>
<feature type="domain" description="Dehydrogenase E1 component" evidence="6">
    <location>
        <begin position="83"/>
        <end position="378"/>
    </location>
</feature>
<dbReference type="InterPro" id="IPR001017">
    <property type="entry name" value="DH_E1"/>
</dbReference>
<dbReference type="STRING" id="365046.Rta_10480"/>
<dbReference type="Gene3D" id="3.40.50.970">
    <property type="match status" value="1"/>
</dbReference>
<comment type="similarity">
    <text evidence="4">Belongs to the BCKDHA family.</text>
</comment>
<dbReference type="AlphaFoldDB" id="F5Y0B1"/>
<protein>
    <recommendedName>
        <fullName evidence="4">2-oxoisovalerate dehydrogenase subunit alpha</fullName>
        <ecNumber evidence="4">1.2.4.4</ecNumber>
    </recommendedName>
    <alternativeName>
        <fullName evidence="4">Branched-chain alpha-keto acid dehydrogenase E1 component alpha chain</fullName>
    </alternativeName>
</protein>
<keyword evidence="2 4" id="KW-0560">Oxidoreductase</keyword>
<keyword evidence="3 4" id="KW-0786">Thiamine pyrophosphate</keyword>
<keyword evidence="5" id="KW-0175">Coiled coil</keyword>
<organism evidence="8 9">
    <name type="scientific">Ramlibacter tataouinensis (strain ATCC BAA-407 / DSM 14655 / LMG 21543 / TTB310)</name>
    <dbReference type="NCBI Taxonomy" id="365046"/>
    <lineage>
        <taxon>Bacteria</taxon>
        <taxon>Pseudomonadati</taxon>
        <taxon>Pseudomonadota</taxon>
        <taxon>Betaproteobacteria</taxon>
        <taxon>Burkholderiales</taxon>
        <taxon>Comamonadaceae</taxon>
        <taxon>Ramlibacter</taxon>
    </lineage>
</organism>
<reference evidence="8 9" key="2">
    <citation type="journal article" date="2011" name="PLoS ONE">
        <title>The Cyst-Dividing Bacterium Ramlibacter tataouinensis TTB310 Genome Reveals a Well-Stocked Toolbox for Adaptation to a Desert Environment.</title>
        <authorList>
            <person name="De Luca G."/>
            <person name="Barakat M."/>
            <person name="Ortet P."/>
            <person name="Fochesato S."/>
            <person name="Jourlin-Castelli C."/>
            <person name="Ansaldi M."/>
            <person name="Py B."/>
            <person name="Fichant G."/>
            <person name="Coutinho P.M."/>
            <person name="Voulhoux R."/>
            <person name="Bastien O."/>
            <person name="Marechal E."/>
            <person name="Henrissat B."/>
            <person name="Quentin Y."/>
            <person name="Noirot P."/>
            <person name="Filloux A."/>
            <person name="Mejean V."/>
            <person name="Dubow M.S."/>
            <person name="Barras F."/>
            <person name="Barbe V."/>
            <person name="Weissenbach J."/>
            <person name="Mihalcescu I."/>
            <person name="Vermeglio A."/>
            <person name="Achouak W."/>
            <person name="Heulin T."/>
        </authorList>
    </citation>
    <scope>NUCLEOTIDE SEQUENCE [LARGE SCALE GENOMIC DNA]</scope>
    <source>
        <strain evidence="9">ATCC BAA-407 / DSM 14655 / LMG 21543 / TTB310</strain>
    </source>
</reference>
<evidence type="ECO:0000256" key="5">
    <source>
        <dbReference type="SAM" id="Coils"/>
    </source>
</evidence>
<evidence type="ECO:0000313" key="9">
    <source>
        <dbReference type="Proteomes" id="UP000008385"/>
    </source>
</evidence>
<dbReference type="eggNOG" id="COG1071">
    <property type="taxonomic scope" value="Bacteria"/>
</dbReference>
<comment type="function">
    <text evidence="4">The branched-chain alpha-keto dehydrogenase complex catalyzes the overall conversion of alpha-keto acids to acyl-CoA and CO(2). It contains multiple copies of three enzymatic components: branched-chain alpha-keto acid decarboxylase (E1), lipoamide acyltransferase (E2) and lipoamide dehydrogenase (E3).</text>
</comment>
<evidence type="ECO:0000259" key="6">
    <source>
        <dbReference type="Pfam" id="PF00676"/>
    </source>
</evidence>
<feature type="coiled-coil region" evidence="5">
    <location>
        <begin position="353"/>
        <end position="380"/>
    </location>
</feature>
<dbReference type="OrthoDB" id="9766715at2"/>
<name>F5Y0B1_RAMTT</name>
<dbReference type="InterPro" id="IPR022593">
    <property type="entry name" value="Oxoisoval_DH_suAlpha_N_dom"/>
</dbReference>
<evidence type="ECO:0000256" key="2">
    <source>
        <dbReference type="ARBA" id="ARBA00023002"/>
    </source>
</evidence>
<dbReference type="PATRIC" id="fig|365046.3.peg.1074"/>
<dbReference type="RefSeq" id="WP_013900366.1">
    <property type="nucleotide sequence ID" value="NC_015677.1"/>
</dbReference>
<evidence type="ECO:0000259" key="7">
    <source>
        <dbReference type="Pfam" id="PF12573"/>
    </source>
</evidence>
<dbReference type="InterPro" id="IPR029061">
    <property type="entry name" value="THDP-binding"/>
</dbReference>
<dbReference type="Proteomes" id="UP000008385">
    <property type="component" value="Chromosome"/>
</dbReference>
<evidence type="ECO:0000256" key="3">
    <source>
        <dbReference type="ARBA" id="ARBA00023052"/>
    </source>
</evidence>
<dbReference type="PANTHER" id="PTHR43380">
    <property type="entry name" value="2-OXOISOVALERATE DEHYDROGENASE SUBUNIT ALPHA, MITOCHONDRIAL"/>
    <property type="match status" value="1"/>
</dbReference>
<gene>
    <name evidence="8" type="primary">bkdA1</name>
    <name evidence="8" type="ordered locus">Rta_10480</name>
</gene>
<comment type="cofactor">
    <cofactor evidence="1 4">
        <name>thiamine diphosphate</name>
        <dbReference type="ChEBI" id="CHEBI:58937"/>
    </cofactor>
</comment>
<evidence type="ECO:0000256" key="4">
    <source>
        <dbReference type="RuleBase" id="RU365014"/>
    </source>
</evidence>
<dbReference type="CDD" id="cd02000">
    <property type="entry name" value="TPP_E1_PDC_ADC_BCADC"/>
    <property type="match status" value="1"/>
</dbReference>
<dbReference type="PANTHER" id="PTHR43380:SF1">
    <property type="entry name" value="2-OXOISOVALERATE DEHYDROGENASE SUBUNIT ALPHA, MITOCHONDRIAL"/>
    <property type="match status" value="1"/>
</dbReference>
<dbReference type="GO" id="GO:0009083">
    <property type="term" value="P:branched-chain amino acid catabolic process"/>
    <property type="evidence" value="ECO:0007669"/>
    <property type="project" value="TreeGrafter"/>
</dbReference>
<sequence>MNDPHQALRLHVPEPSGRPGCATDFSYLHVSAAGQVRRPPIDTTHFETQDLAYGLIRVLDHDDRAVGPWAPDLDTARLRRGLRAMMKTRIFDARMLVAQRQKKISFYMQCLGEEAIAIAHALALQPGDMCFPTYRQQGLLLCRDDVSMVELMCQLMSNERDPMKGRQLPVMYSFKRAGFFSISGNLATQFPQAVGWAMASAIQGDTRIASGWIGDGSTAEADFHTALTFAHVYRAPVVLNVVNNQWAISSFQAIAGGESTTFAARGVGCGIASLRVDGNDFLAVYAASAWAAERARANLGPTLIEWVTYRAGAHSTSDDPSKYRPADDWERFPLGDPILRLKRHLIGLGAWSEQEHEQVHKELEAEVAAAQREAERHGTLLDGHIPSAATMFEDVYAQLPEHLRRQRQELGV</sequence>
<dbReference type="EMBL" id="CP000245">
    <property type="protein sequence ID" value="AEG92133.1"/>
    <property type="molecule type" value="Genomic_DNA"/>
</dbReference>
<dbReference type="KEGG" id="rta:Rta_10480"/>
<dbReference type="HOGENOM" id="CLU_029393_1_0_4"/>
<accession>F5Y0B1</accession>
<evidence type="ECO:0000313" key="8">
    <source>
        <dbReference type="EMBL" id="AEG92133.1"/>
    </source>
</evidence>
<dbReference type="EC" id="1.2.4.4" evidence="4"/>
<dbReference type="Pfam" id="PF00676">
    <property type="entry name" value="E1_dh"/>
    <property type="match status" value="1"/>
</dbReference>
<feature type="domain" description="2-oxoisovalerate dehydrogenase E1 alpha subunit N-terminal" evidence="7">
    <location>
        <begin position="7"/>
        <end position="43"/>
    </location>
</feature>
<dbReference type="Pfam" id="PF12573">
    <property type="entry name" value="OxoDH_E1alpha_N"/>
    <property type="match status" value="1"/>
</dbReference>
<keyword evidence="9" id="KW-1185">Reference proteome</keyword>
<comment type="catalytic activity">
    <reaction evidence="4">
        <text>N(6)-[(R)-lipoyl]-L-lysyl-[protein] + 3-methyl-2-oxobutanoate + H(+) = N(6)-[(R)-S(8)-2-methylpropanoyldihydrolipoyl]-L-lysyl-[protein] + CO2</text>
        <dbReference type="Rhea" id="RHEA:13457"/>
        <dbReference type="Rhea" id="RHEA-COMP:10474"/>
        <dbReference type="Rhea" id="RHEA-COMP:10497"/>
        <dbReference type="ChEBI" id="CHEBI:11851"/>
        <dbReference type="ChEBI" id="CHEBI:15378"/>
        <dbReference type="ChEBI" id="CHEBI:16526"/>
        <dbReference type="ChEBI" id="CHEBI:83099"/>
        <dbReference type="ChEBI" id="CHEBI:83142"/>
        <dbReference type="EC" id="1.2.4.4"/>
    </reaction>
</comment>
<evidence type="ECO:0000256" key="1">
    <source>
        <dbReference type="ARBA" id="ARBA00001964"/>
    </source>
</evidence>
<dbReference type="GO" id="GO:0003863">
    <property type="term" value="F:branched-chain 2-oxo acid dehydrogenase activity"/>
    <property type="evidence" value="ECO:0007669"/>
    <property type="project" value="UniProtKB-EC"/>
</dbReference>
<dbReference type="InterPro" id="IPR050771">
    <property type="entry name" value="Alpha-ketoacid_DH_E1_comp"/>
</dbReference>